<name>A0A7Y0SB17_VIBPH</name>
<evidence type="ECO:0000313" key="4">
    <source>
        <dbReference type="Proteomes" id="UP000555836"/>
    </source>
</evidence>
<gene>
    <name evidence="3" type="ORF">HKB21_28090</name>
</gene>
<feature type="non-terminal residue" evidence="3">
    <location>
        <position position="108"/>
    </location>
</feature>
<dbReference type="EMBL" id="JABCLD010002174">
    <property type="protein sequence ID" value="NMU29473.1"/>
    <property type="molecule type" value="Genomic_DNA"/>
</dbReference>
<feature type="domain" description="TraG N-terminal Proteobacteria" evidence="2">
    <location>
        <begin position="5"/>
        <end position="107"/>
    </location>
</feature>
<proteinExistence type="predicted"/>
<evidence type="ECO:0000256" key="1">
    <source>
        <dbReference type="SAM" id="Phobius"/>
    </source>
</evidence>
<comment type="caution">
    <text evidence="3">The sequence shown here is derived from an EMBL/GenBank/DDBJ whole genome shotgun (WGS) entry which is preliminary data.</text>
</comment>
<dbReference type="Pfam" id="PF07916">
    <property type="entry name" value="TraG_N"/>
    <property type="match status" value="1"/>
</dbReference>
<protein>
    <recommendedName>
        <fullName evidence="2">TraG N-terminal Proteobacteria domain-containing protein</fullName>
    </recommendedName>
</protein>
<dbReference type="InterPro" id="IPR012931">
    <property type="entry name" value="TraG_N_Proteobacteria"/>
</dbReference>
<dbReference type="AlphaFoldDB" id="A0A7Y0SB17"/>
<accession>A0A7Y0SB17</accession>
<evidence type="ECO:0000313" key="3">
    <source>
        <dbReference type="EMBL" id="NMU29473.1"/>
    </source>
</evidence>
<dbReference type="Proteomes" id="UP000555836">
    <property type="component" value="Unassembled WGS sequence"/>
</dbReference>
<keyword evidence="1" id="KW-1133">Transmembrane helix</keyword>
<evidence type="ECO:0000259" key="2">
    <source>
        <dbReference type="Pfam" id="PF07916"/>
    </source>
</evidence>
<feature type="transmembrane region" description="Helical" evidence="1">
    <location>
        <begin position="79"/>
        <end position="102"/>
    </location>
</feature>
<keyword evidence="1" id="KW-0472">Membrane</keyword>
<keyword evidence="1" id="KW-0812">Transmembrane</keyword>
<organism evidence="3 4">
    <name type="scientific">Vibrio parahaemolyticus</name>
    <dbReference type="NCBI Taxonomy" id="670"/>
    <lineage>
        <taxon>Bacteria</taxon>
        <taxon>Pseudomonadati</taxon>
        <taxon>Pseudomonadota</taxon>
        <taxon>Gammaproteobacteria</taxon>
        <taxon>Vibrionales</taxon>
        <taxon>Vibrionaceae</taxon>
        <taxon>Vibrio</taxon>
    </lineage>
</organism>
<sequence length="108" mass="12022">TDSLQAMGATTTSSIDYLKAAVLEPLYYEAAAGRYQDLQDYGSALMVNQAIQQRNTQWAAEQSMFMTVVRPMLTFFEGFIYAITPIIAFIIVMGGFGLQLALKYVQTM</sequence>
<feature type="non-terminal residue" evidence="3">
    <location>
        <position position="1"/>
    </location>
</feature>
<reference evidence="3 4" key="1">
    <citation type="submission" date="2020-04" db="EMBL/GenBank/DDBJ databases">
        <title>Whole-genome sequencing of Vibrio spp. from China reveals different genetic environments of blaCTX-M-14 among diverse lineages.</title>
        <authorList>
            <person name="Zheng Z."/>
            <person name="Ye L."/>
            <person name="Chen S."/>
        </authorList>
    </citation>
    <scope>NUCLEOTIDE SEQUENCE [LARGE SCALE GENOMIC DNA]</scope>
    <source>
        <strain evidence="3 4">Vb0574</strain>
    </source>
</reference>